<evidence type="ECO:0000313" key="2">
    <source>
        <dbReference type="EMBL" id="KAA8495875.1"/>
    </source>
</evidence>
<dbReference type="OrthoDB" id="6516823at2759"/>
<comment type="caution">
    <text evidence="2">The sequence shown here is derived from an EMBL/GenBank/DDBJ whole genome shotgun (WGS) entry which is preliminary data.</text>
</comment>
<dbReference type="GO" id="GO:0005739">
    <property type="term" value="C:mitochondrion"/>
    <property type="evidence" value="ECO:0007669"/>
    <property type="project" value="TreeGrafter"/>
</dbReference>
<dbReference type="GO" id="GO:1990904">
    <property type="term" value="C:ribonucleoprotein complex"/>
    <property type="evidence" value="ECO:0007669"/>
    <property type="project" value="TreeGrafter"/>
</dbReference>
<sequence>MDRGRPRERRPKATQPSGERRPDTPSSRQVDRLAAPQTEGFQVDFVQLVQLSQRQHDRARGLGAVLENGSNVGVRSHPSGQPPMARAQARPKRGKQRLQPKPKRPSAVKRAVLEERERQRAGEENAGATADRSCSAEETVAQRAARQRALPPVQLHGEHRIQSYCDQILTSEMDQLVAALLSKLATFQARLDPSEPNYKLRRRFVHGLRQAQAAVEANRAILVIIVPDVEPSGATDNAENCKGMGATLSRLTELSRQPTNKATVVFALNRRKLARALGLSSHKKASIVAVYSVDGAHDVYVQVRDLSKSLHEQFESEQERSDRDVSRTFLVDRRNRTATADFQVEDHRLTA</sequence>
<proteinExistence type="predicted"/>
<name>A0A5J4YXK3_PORPP</name>
<dbReference type="InterPro" id="IPR029064">
    <property type="entry name" value="Ribosomal_eL30-like_sf"/>
</dbReference>
<dbReference type="Gene3D" id="3.30.1330.30">
    <property type="match status" value="1"/>
</dbReference>
<dbReference type="AlphaFoldDB" id="A0A5J4YXK3"/>
<feature type="compositionally biased region" description="Basic residues" evidence="1">
    <location>
        <begin position="1"/>
        <end position="12"/>
    </location>
</feature>
<gene>
    <name evidence="2" type="ORF">FVE85_2030</name>
</gene>
<feature type="region of interest" description="Disordered" evidence="1">
    <location>
        <begin position="53"/>
        <end position="147"/>
    </location>
</feature>
<evidence type="ECO:0000313" key="3">
    <source>
        <dbReference type="Proteomes" id="UP000324585"/>
    </source>
</evidence>
<dbReference type="InterPro" id="IPR040051">
    <property type="entry name" value="SECISBP2"/>
</dbReference>
<dbReference type="PANTHER" id="PTHR13284">
    <property type="entry name" value="GH01354P"/>
    <property type="match status" value="1"/>
</dbReference>
<dbReference type="GO" id="GO:0003730">
    <property type="term" value="F:mRNA 3'-UTR binding"/>
    <property type="evidence" value="ECO:0007669"/>
    <property type="project" value="TreeGrafter"/>
</dbReference>
<dbReference type="GO" id="GO:0043021">
    <property type="term" value="F:ribonucleoprotein complex binding"/>
    <property type="evidence" value="ECO:0007669"/>
    <property type="project" value="TreeGrafter"/>
</dbReference>
<dbReference type="Proteomes" id="UP000324585">
    <property type="component" value="Unassembled WGS sequence"/>
</dbReference>
<evidence type="ECO:0000256" key="1">
    <source>
        <dbReference type="SAM" id="MobiDB-lite"/>
    </source>
</evidence>
<feature type="compositionally biased region" description="Basic residues" evidence="1">
    <location>
        <begin position="89"/>
        <end position="107"/>
    </location>
</feature>
<accession>A0A5J4YXK3</accession>
<keyword evidence="3" id="KW-1185">Reference proteome</keyword>
<protein>
    <submittedName>
        <fullName evidence="2">Selenocysteine insertion sequence-binding protein 2</fullName>
    </submittedName>
</protein>
<reference evidence="3" key="1">
    <citation type="journal article" date="2019" name="Nat. Commun.">
        <title>Expansion of phycobilisome linker gene families in mesophilic red algae.</title>
        <authorList>
            <person name="Lee J."/>
            <person name="Kim D."/>
            <person name="Bhattacharya D."/>
            <person name="Yoon H.S."/>
        </authorList>
    </citation>
    <scope>NUCLEOTIDE SEQUENCE [LARGE SCALE GENOMIC DNA]</scope>
    <source>
        <strain evidence="3">CCMP 1328</strain>
    </source>
</reference>
<dbReference type="EMBL" id="VRMN01000003">
    <property type="protein sequence ID" value="KAA8495875.1"/>
    <property type="molecule type" value="Genomic_DNA"/>
</dbReference>
<feature type="compositionally biased region" description="Basic and acidic residues" evidence="1">
    <location>
        <begin position="111"/>
        <end position="123"/>
    </location>
</feature>
<dbReference type="PANTHER" id="PTHR13284:SF4">
    <property type="entry name" value="C2H2-TYPE DOMAIN-CONTAINING PROTEIN"/>
    <property type="match status" value="1"/>
</dbReference>
<dbReference type="SUPFAM" id="SSF55315">
    <property type="entry name" value="L30e-like"/>
    <property type="match status" value="1"/>
</dbReference>
<feature type="region of interest" description="Disordered" evidence="1">
    <location>
        <begin position="1"/>
        <end position="40"/>
    </location>
</feature>
<dbReference type="GO" id="GO:0035368">
    <property type="term" value="F:selenocysteine insertion sequence binding"/>
    <property type="evidence" value="ECO:0007669"/>
    <property type="project" value="InterPro"/>
</dbReference>
<organism evidence="2 3">
    <name type="scientific">Porphyridium purpureum</name>
    <name type="common">Red alga</name>
    <name type="synonym">Porphyridium cruentum</name>
    <dbReference type="NCBI Taxonomy" id="35688"/>
    <lineage>
        <taxon>Eukaryota</taxon>
        <taxon>Rhodophyta</taxon>
        <taxon>Bangiophyceae</taxon>
        <taxon>Porphyridiales</taxon>
        <taxon>Porphyridiaceae</taxon>
        <taxon>Porphyridium</taxon>
    </lineage>
</organism>
<dbReference type="OMA" id="AENCKGM"/>